<dbReference type="InterPro" id="IPR003594">
    <property type="entry name" value="HATPase_dom"/>
</dbReference>
<evidence type="ECO:0000313" key="11">
    <source>
        <dbReference type="EMBL" id="MBG0562109.1"/>
    </source>
</evidence>
<keyword evidence="6 11" id="KW-0418">Kinase</keyword>
<dbReference type="GO" id="GO:0046983">
    <property type="term" value="F:protein dimerization activity"/>
    <property type="evidence" value="ECO:0007669"/>
    <property type="project" value="InterPro"/>
</dbReference>
<evidence type="ECO:0000256" key="2">
    <source>
        <dbReference type="ARBA" id="ARBA00012438"/>
    </source>
</evidence>
<dbReference type="GO" id="GO:0005524">
    <property type="term" value="F:ATP binding"/>
    <property type="evidence" value="ECO:0007669"/>
    <property type="project" value="UniProtKB-KW"/>
</dbReference>
<comment type="caution">
    <text evidence="11">The sequence shown here is derived from an EMBL/GenBank/DDBJ whole genome shotgun (WGS) entry which is preliminary data.</text>
</comment>
<evidence type="ECO:0000256" key="8">
    <source>
        <dbReference type="ARBA" id="ARBA00023012"/>
    </source>
</evidence>
<keyword evidence="4" id="KW-0808">Transferase</keyword>
<dbReference type="InterPro" id="IPR036890">
    <property type="entry name" value="HATPase_C_sf"/>
</dbReference>
<feature type="transmembrane region" description="Helical" evidence="9">
    <location>
        <begin position="46"/>
        <end position="64"/>
    </location>
</feature>
<dbReference type="PANTHER" id="PTHR24421:SF10">
    <property type="entry name" value="NITRATE_NITRITE SENSOR PROTEIN NARQ"/>
    <property type="match status" value="1"/>
</dbReference>
<dbReference type="SMART" id="SM00387">
    <property type="entry name" value="HATPase_c"/>
    <property type="match status" value="1"/>
</dbReference>
<dbReference type="Pfam" id="PF02518">
    <property type="entry name" value="HATPase_c"/>
    <property type="match status" value="1"/>
</dbReference>
<dbReference type="InterPro" id="IPR050482">
    <property type="entry name" value="Sensor_HK_TwoCompSys"/>
</dbReference>
<evidence type="ECO:0000256" key="3">
    <source>
        <dbReference type="ARBA" id="ARBA00022553"/>
    </source>
</evidence>
<feature type="transmembrane region" description="Helical" evidence="9">
    <location>
        <begin position="154"/>
        <end position="175"/>
    </location>
</feature>
<dbReference type="RefSeq" id="WP_196413924.1">
    <property type="nucleotide sequence ID" value="NZ_JADQTO010000005.1"/>
</dbReference>
<comment type="catalytic activity">
    <reaction evidence="1">
        <text>ATP + protein L-histidine = ADP + protein N-phospho-L-histidine.</text>
        <dbReference type="EC" id="2.7.13.3"/>
    </reaction>
</comment>
<dbReference type="PANTHER" id="PTHR24421">
    <property type="entry name" value="NITRATE/NITRITE SENSOR PROTEIN NARX-RELATED"/>
    <property type="match status" value="1"/>
</dbReference>
<evidence type="ECO:0000256" key="1">
    <source>
        <dbReference type="ARBA" id="ARBA00000085"/>
    </source>
</evidence>
<dbReference type="EMBL" id="JADQTO010000005">
    <property type="protein sequence ID" value="MBG0562109.1"/>
    <property type="molecule type" value="Genomic_DNA"/>
</dbReference>
<feature type="transmembrane region" description="Helical" evidence="9">
    <location>
        <begin position="215"/>
        <end position="243"/>
    </location>
</feature>
<dbReference type="SUPFAM" id="SSF55874">
    <property type="entry name" value="ATPase domain of HSP90 chaperone/DNA topoisomerase II/histidine kinase"/>
    <property type="match status" value="1"/>
</dbReference>
<feature type="domain" description="Histidine kinase/HSP90-like ATPase" evidence="10">
    <location>
        <begin position="550"/>
        <end position="639"/>
    </location>
</feature>
<evidence type="ECO:0000256" key="6">
    <source>
        <dbReference type="ARBA" id="ARBA00022777"/>
    </source>
</evidence>
<organism evidence="11 12">
    <name type="scientific">Actinoplanes aureus</name>
    <dbReference type="NCBI Taxonomy" id="2792083"/>
    <lineage>
        <taxon>Bacteria</taxon>
        <taxon>Bacillati</taxon>
        <taxon>Actinomycetota</taxon>
        <taxon>Actinomycetes</taxon>
        <taxon>Micromonosporales</taxon>
        <taxon>Micromonosporaceae</taxon>
        <taxon>Actinoplanes</taxon>
    </lineage>
</organism>
<accession>A0A931G183</accession>
<keyword evidence="3" id="KW-0597">Phosphoprotein</keyword>
<protein>
    <recommendedName>
        <fullName evidence="2">histidine kinase</fullName>
        <ecNumber evidence="2">2.7.13.3</ecNumber>
    </recommendedName>
</protein>
<dbReference type="EC" id="2.7.13.3" evidence="2"/>
<evidence type="ECO:0000256" key="4">
    <source>
        <dbReference type="ARBA" id="ARBA00022679"/>
    </source>
</evidence>
<keyword evidence="7" id="KW-0067">ATP-binding</keyword>
<name>A0A931G183_9ACTN</name>
<dbReference type="Gene3D" id="3.30.565.10">
    <property type="entry name" value="Histidine kinase-like ATPase, C-terminal domain"/>
    <property type="match status" value="1"/>
</dbReference>
<dbReference type="AlphaFoldDB" id="A0A931G183"/>
<evidence type="ECO:0000313" key="12">
    <source>
        <dbReference type="Proteomes" id="UP000598146"/>
    </source>
</evidence>
<feature type="transmembrane region" description="Helical" evidence="9">
    <location>
        <begin position="286"/>
        <end position="306"/>
    </location>
</feature>
<dbReference type="GO" id="GO:0000155">
    <property type="term" value="F:phosphorelay sensor kinase activity"/>
    <property type="evidence" value="ECO:0007669"/>
    <property type="project" value="InterPro"/>
</dbReference>
<evidence type="ECO:0000256" key="7">
    <source>
        <dbReference type="ARBA" id="ARBA00022840"/>
    </source>
</evidence>
<keyword evidence="5" id="KW-0547">Nucleotide-binding</keyword>
<gene>
    <name evidence="11" type="ORF">I4J89_11605</name>
</gene>
<reference evidence="11" key="1">
    <citation type="submission" date="2020-11" db="EMBL/GenBank/DDBJ databases">
        <title>Isolation and identification of active actinomycetes.</title>
        <authorList>
            <person name="Sun X."/>
        </authorList>
    </citation>
    <scope>NUCLEOTIDE SEQUENCE</scope>
    <source>
        <strain evidence="11">NEAU-A11</strain>
    </source>
</reference>
<keyword evidence="12" id="KW-1185">Reference proteome</keyword>
<dbReference type="Gene3D" id="1.20.5.1930">
    <property type="match status" value="1"/>
</dbReference>
<proteinExistence type="predicted"/>
<feature type="transmembrane region" description="Helical" evidence="9">
    <location>
        <begin position="20"/>
        <end position="39"/>
    </location>
</feature>
<feature type="transmembrane region" description="Helical" evidence="9">
    <location>
        <begin position="255"/>
        <end position="280"/>
    </location>
</feature>
<feature type="transmembrane region" description="Helical" evidence="9">
    <location>
        <begin position="115"/>
        <end position="134"/>
    </location>
</feature>
<sequence length="639" mass="66591">MIAVVMLPFSGTDEAWTEWFYLNDVTVAVVYGLLAGLLLSRGARVVGALAGLAAIGCGLAAIGQRYPLLEVAGGPPFAEQLIDVVGTAWVPGTLALITVVPWLVRDDRLPRHARVAVAAGATVSAAITLARVIRPVNGVIRVGSPEWDAFVEDTLPVQMGVVVLLGLCATADAYLRWRRLPPERGRGLGWLVIGSALMTLSFVPLALPLEVAKPIAYATVTPILQMAAQAFFPAATLAVVLRQRLWGIDVAVSRALLWSLLTAGSVAAYVLLAQGVIALVPLPDGTAGAVAAGVLAVTVFPARTWLRDRVDHLVRGPSARPGTAAERLAHRIGTDAAGPVEGALEAIRESLRLHSVHLEIPGPATRVLAAIGEPGGPPMTVELTYAGTPVGRLTVTGAPGERLDARTGKDLAVLAGPVAAVAQLAVRTEELAAARARTTAVRVEERRLLRRELHDRLGPTLVGVGLTVRGARNLLESGRTGEAAEMLDQLRGELDRSAEDVRTLARALLPPSLERHGLGVAVTELADRLGGTDLAVTAEVTGDTGDLPPELAAALYGIAAEALVNARRHAGAARAAVRLAVDDGNVRLEVADDGRGLDSAAEPGIGLRSMRERAEELGGTLALAAAVPQGTLVQVVVPR</sequence>
<keyword evidence="9" id="KW-1133">Transmembrane helix</keyword>
<dbReference type="Pfam" id="PF07730">
    <property type="entry name" value="HisKA_3"/>
    <property type="match status" value="1"/>
</dbReference>
<feature type="transmembrane region" description="Helical" evidence="9">
    <location>
        <begin position="84"/>
        <end position="103"/>
    </location>
</feature>
<keyword evidence="9" id="KW-0472">Membrane</keyword>
<keyword evidence="9" id="KW-0812">Transmembrane</keyword>
<evidence type="ECO:0000256" key="9">
    <source>
        <dbReference type="SAM" id="Phobius"/>
    </source>
</evidence>
<feature type="transmembrane region" description="Helical" evidence="9">
    <location>
        <begin position="187"/>
        <end position="209"/>
    </location>
</feature>
<keyword evidence="8" id="KW-0902">Two-component regulatory system</keyword>
<dbReference type="InterPro" id="IPR011712">
    <property type="entry name" value="Sig_transdc_His_kin_sub3_dim/P"/>
</dbReference>
<dbReference type="Proteomes" id="UP000598146">
    <property type="component" value="Unassembled WGS sequence"/>
</dbReference>
<evidence type="ECO:0000259" key="10">
    <source>
        <dbReference type="SMART" id="SM00387"/>
    </source>
</evidence>
<dbReference type="GO" id="GO:0016020">
    <property type="term" value="C:membrane"/>
    <property type="evidence" value="ECO:0007669"/>
    <property type="project" value="InterPro"/>
</dbReference>
<evidence type="ECO:0000256" key="5">
    <source>
        <dbReference type="ARBA" id="ARBA00022741"/>
    </source>
</evidence>